<sequence>MAAAFVFHLMRLKTAGIRPDVLLRYNFDPRCDVERGDVWTRTATNGEVTSHRVTALRIFEGAEGDELHAFTEPMYELVAR</sequence>
<protein>
    <submittedName>
        <fullName evidence="1">Uncharacterized protein</fullName>
    </submittedName>
</protein>
<gene>
    <name evidence="1" type="ORF">A2704_00595</name>
</gene>
<evidence type="ECO:0000313" key="1">
    <source>
        <dbReference type="EMBL" id="OGG52030.1"/>
    </source>
</evidence>
<organism evidence="1 2">
    <name type="scientific">Candidatus Kaiserbacteria bacterium RIFCSPHIGHO2_01_FULL_54_36b</name>
    <dbReference type="NCBI Taxonomy" id="1798483"/>
    <lineage>
        <taxon>Bacteria</taxon>
        <taxon>Candidatus Kaiseribacteriota</taxon>
    </lineage>
</organism>
<dbReference type="AlphaFoldDB" id="A0A1F6CSH4"/>
<reference evidence="1 2" key="1">
    <citation type="journal article" date="2016" name="Nat. Commun.">
        <title>Thousands of microbial genomes shed light on interconnected biogeochemical processes in an aquifer system.</title>
        <authorList>
            <person name="Anantharaman K."/>
            <person name="Brown C.T."/>
            <person name="Hug L.A."/>
            <person name="Sharon I."/>
            <person name="Castelle C.J."/>
            <person name="Probst A.J."/>
            <person name="Thomas B.C."/>
            <person name="Singh A."/>
            <person name="Wilkins M.J."/>
            <person name="Karaoz U."/>
            <person name="Brodie E.L."/>
            <person name="Williams K.H."/>
            <person name="Hubbard S.S."/>
            <person name="Banfield J.F."/>
        </authorList>
    </citation>
    <scope>NUCLEOTIDE SEQUENCE [LARGE SCALE GENOMIC DNA]</scope>
</reference>
<dbReference type="Proteomes" id="UP000176445">
    <property type="component" value="Unassembled WGS sequence"/>
</dbReference>
<proteinExistence type="predicted"/>
<name>A0A1F6CSH4_9BACT</name>
<accession>A0A1F6CSH4</accession>
<evidence type="ECO:0000313" key="2">
    <source>
        <dbReference type="Proteomes" id="UP000176445"/>
    </source>
</evidence>
<dbReference type="EMBL" id="MFKW01000006">
    <property type="protein sequence ID" value="OGG52030.1"/>
    <property type="molecule type" value="Genomic_DNA"/>
</dbReference>
<comment type="caution">
    <text evidence="1">The sequence shown here is derived from an EMBL/GenBank/DDBJ whole genome shotgun (WGS) entry which is preliminary data.</text>
</comment>